<evidence type="ECO:0000313" key="2">
    <source>
        <dbReference type="EMBL" id="CAD2218467.1"/>
    </source>
</evidence>
<dbReference type="Proteomes" id="UP000515908">
    <property type="component" value="Chromosome 11"/>
</dbReference>
<dbReference type="AlphaFoldDB" id="A0A7G2CHD0"/>
<dbReference type="InterPro" id="IPR011990">
    <property type="entry name" value="TPR-like_helical_dom_sf"/>
</dbReference>
<keyword evidence="3" id="KW-1185">Reference proteome</keyword>
<reference evidence="2 3" key="1">
    <citation type="submission" date="2020-08" db="EMBL/GenBank/DDBJ databases">
        <authorList>
            <person name="Newling K."/>
            <person name="Davey J."/>
            <person name="Forrester S."/>
        </authorList>
    </citation>
    <scope>NUCLEOTIDE SEQUENCE [LARGE SCALE GENOMIC DNA]</scope>
    <source>
        <strain evidence="3">Crithidia deanei Carvalho (ATCC PRA-265)</strain>
    </source>
</reference>
<protein>
    <submittedName>
        <fullName evidence="2">Uncharacterized protein</fullName>
    </submittedName>
</protein>
<accession>A0A7G2CHD0</accession>
<feature type="compositionally biased region" description="Polar residues" evidence="1">
    <location>
        <begin position="1"/>
        <end position="10"/>
    </location>
</feature>
<proteinExistence type="predicted"/>
<gene>
    <name evidence="2" type="ORF">ADEAN_000595600</name>
</gene>
<evidence type="ECO:0000256" key="1">
    <source>
        <dbReference type="SAM" id="MobiDB-lite"/>
    </source>
</evidence>
<feature type="region of interest" description="Disordered" evidence="1">
    <location>
        <begin position="1"/>
        <end position="23"/>
    </location>
</feature>
<sequence length="462" mass="51355">MFKRSTQQFGYQRGGWKPGSKHQKHMGLNPTLYLYRFPGPRGPGPYTMKYWWTLGTFPTGMEVPFRLKEFLATYQQEHVPLEVEEWLSCFVKDPVVALQEGVNDVLHVLEATSRKTEQRGYATSDTVINRKLLSPLKVMEDQLGVRIPVVGIRAAVNAPHLREKVLDDLYEYGEILAESGSTPHRRAAMEQLEKFPVSEGEIPALTSSEQATQEKEVELSPNLEKAVSAVLSPPAASAKDEKKLIEILTSFAEGCVLKNQMDEAYTTLSGALKFAHGDETRSVTHANVATSALLNGKLKEAEFHSRESALLGTAPKRTPSGKRGYALWAATVAYQDDFARAERIVDEALQLYEAAPSDVSDSSTHDTTSLRALKEKIHELGELNANMDPSLRGARKHFHADRVRGIEEGSGKSFQNEFDWVLFKNKLYPSKMNPGTNEMGSVFRRVGDLGGAISTSRSMEPL</sequence>
<name>A0A7G2CHD0_9TRYP</name>
<dbReference type="VEuPathDB" id="TriTrypDB:ADEAN_000595600"/>
<dbReference type="OrthoDB" id="275798at2759"/>
<dbReference type="EMBL" id="LR877155">
    <property type="protein sequence ID" value="CAD2218467.1"/>
    <property type="molecule type" value="Genomic_DNA"/>
</dbReference>
<dbReference type="SUPFAM" id="SSF48452">
    <property type="entry name" value="TPR-like"/>
    <property type="match status" value="1"/>
</dbReference>
<organism evidence="2 3">
    <name type="scientific">Angomonas deanei</name>
    <dbReference type="NCBI Taxonomy" id="59799"/>
    <lineage>
        <taxon>Eukaryota</taxon>
        <taxon>Discoba</taxon>
        <taxon>Euglenozoa</taxon>
        <taxon>Kinetoplastea</taxon>
        <taxon>Metakinetoplastina</taxon>
        <taxon>Trypanosomatida</taxon>
        <taxon>Trypanosomatidae</taxon>
        <taxon>Strigomonadinae</taxon>
        <taxon>Angomonas</taxon>
    </lineage>
</organism>
<evidence type="ECO:0000313" key="3">
    <source>
        <dbReference type="Proteomes" id="UP000515908"/>
    </source>
</evidence>